<evidence type="ECO:0000313" key="1">
    <source>
        <dbReference type="EMBL" id="SEC50693.1"/>
    </source>
</evidence>
<dbReference type="AlphaFoldDB" id="A0A1M6UMX5"/>
<dbReference type="EMBL" id="FNTI01000001">
    <property type="protein sequence ID" value="SEC50693.1"/>
    <property type="molecule type" value="Genomic_DNA"/>
</dbReference>
<protein>
    <submittedName>
        <fullName evidence="1">Uncharacterized protein</fullName>
    </submittedName>
</protein>
<proteinExistence type="predicted"/>
<dbReference type="Proteomes" id="UP000183208">
    <property type="component" value="Unassembled WGS sequence"/>
</dbReference>
<evidence type="ECO:0000313" key="2">
    <source>
        <dbReference type="Proteomes" id="UP000183208"/>
    </source>
</evidence>
<reference evidence="1 2" key="1">
    <citation type="submission" date="2016-10" db="EMBL/GenBank/DDBJ databases">
        <authorList>
            <person name="de Groot N.N."/>
        </authorList>
    </citation>
    <scope>NUCLEOTIDE SEQUENCE [LARGE SCALE GENOMIC DNA]</scope>
    <source>
        <strain evidence="1 2">GAS522</strain>
    </source>
</reference>
<accession>A0A1M6UMX5</accession>
<name>A0A1M6UMX5_9BRAD</name>
<sequence>MMAWSTNAPFRGRIQKRKTNHLQIIKSSLQRTAGPYKSARKRLMHCTNCELNDSAQVHRTLVPVEEPFTGSKPDIGL</sequence>
<organism evidence="1 2">
    <name type="scientific">Bradyrhizobium lablabi</name>
    <dbReference type="NCBI Taxonomy" id="722472"/>
    <lineage>
        <taxon>Bacteria</taxon>
        <taxon>Pseudomonadati</taxon>
        <taxon>Pseudomonadota</taxon>
        <taxon>Alphaproteobacteria</taxon>
        <taxon>Hyphomicrobiales</taxon>
        <taxon>Nitrobacteraceae</taxon>
        <taxon>Bradyrhizobium</taxon>
    </lineage>
</organism>
<gene>
    <name evidence="1" type="ORF">SAMN05444171_1578</name>
</gene>